<evidence type="ECO:0000256" key="8">
    <source>
        <dbReference type="ARBA" id="ARBA00022989"/>
    </source>
</evidence>
<protein>
    <recommendedName>
        <fullName evidence="3">dolichol kinase</fullName>
        <ecNumber evidence="3">2.7.1.108</ecNumber>
    </recommendedName>
</protein>
<comment type="caution">
    <text evidence="12">The sequence shown here is derived from an EMBL/GenBank/DDBJ whole genome shotgun (WGS) entry which is preliminary data.</text>
</comment>
<feature type="transmembrane region" description="Helical" evidence="11">
    <location>
        <begin position="53"/>
        <end position="76"/>
    </location>
</feature>
<dbReference type="VEuPathDB" id="AmoebaDB:NF0094470"/>
<dbReference type="Proteomes" id="UP000444721">
    <property type="component" value="Unassembled WGS sequence"/>
</dbReference>
<dbReference type="EC" id="2.7.1.108" evidence="3"/>
<feature type="transmembrane region" description="Helical" evidence="11">
    <location>
        <begin position="252"/>
        <end position="271"/>
    </location>
</feature>
<dbReference type="GO" id="GO:0004168">
    <property type="term" value="F:dolichol kinase activity"/>
    <property type="evidence" value="ECO:0007669"/>
    <property type="project" value="UniProtKB-EC"/>
</dbReference>
<dbReference type="GO" id="GO:0005789">
    <property type="term" value="C:endoplasmic reticulum membrane"/>
    <property type="evidence" value="ECO:0007669"/>
    <property type="project" value="UniProtKB-SubCell"/>
</dbReference>
<dbReference type="PANTHER" id="PTHR13205">
    <property type="entry name" value="TRANSMEMBRANE PROTEIN 15-RELATED"/>
    <property type="match status" value="1"/>
</dbReference>
<dbReference type="GO" id="GO:0043048">
    <property type="term" value="P:dolichyl monophosphate biosynthetic process"/>
    <property type="evidence" value="ECO:0007669"/>
    <property type="project" value="TreeGrafter"/>
</dbReference>
<feature type="transmembrane region" description="Helical" evidence="11">
    <location>
        <begin position="325"/>
        <end position="345"/>
    </location>
</feature>
<feature type="transmembrane region" description="Helical" evidence="11">
    <location>
        <begin position="88"/>
        <end position="105"/>
    </location>
</feature>
<feature type="transmembrane region" description="Helical" evidence="11">
    <location>
        <begin position="222"/>
        <end position="240"/>
    </location>
</feature>
<dbReference type="InterPro" id="IPR032974">
    <property type="entry name" value="Polypren_kinase"/>
</dbReference>
<accession>A0A6A5BJS9</accession>
<gene>
    <name evidence="12" type="ORF">FDP41_006105</name>
</gene>
<proteinExistence type="inferred from homology"/>
<dbReference type="RefSeq" id="XP_044559344.1">
    <property type="nucleotide sequence ID" value="XM_044709704.1"/>
</dbReference>
<evidence type="ECO:0000256" key="6">
    <source>
        <dbReference type="ARBA" id="ARBA00022777"/>
    </source>
</evidence>
<evidence type="ECO:0000256" key="5">
    <source>
        <dbReference type="ARBA" id="ARBA00022692"/>
    </source>
</evidence>
<comment type="similarity">
    <text evidence="2">Belongs to the polyprenol kinase family.</text>
</comment>
<evidence type="ECO:0000256" key="3">
    <source>
        <dbReference type="ARBA" id="ARBA00012132"/>
    </source>
</evidence>
<evidence type="ECO:0000256" key="2">
    <source>
        <dbReference type="ARBA" id="ARBA00010794"/>
    </source>
</evidence>
<feature type="transmembrane region" description="Helical" evidence="11">
    <location>
        <begin position="627"/>
        <end position="644"/>
    </location>
</feature>
<feature type="transmembrane region" description="Helical" evidence="11">
    <location>
        <begin position="463"/>
        <end position="496"/>
    </location>
</feature>
<evidence type="ECO:0000256" key="10">
    <source>
        <dbReference type="SAM" id="MobiDB-lite"/>
    </source>
</evidence>
<feature type="compositionally biased region" description="Polar residues" evidence="10">
    <location>
        <begin position="405"/>
        <end position="416"/>
    </location>
</feature>
<feature type="transmembrane region" description="Helical" evidence="11">
    <location>
        <begin position="564"/>
        <end position="582"/>
    </location>
</feature>
<dbReference type="EMBL" id="VFQX01000051">
    <property type="protein sequence ID" value="KAF0974631.1"/>
    <property type="molecule type" value="Genomic_DNA"/>
</dbReference>
<dbReference type="OrthoDB" id="377083at2759"/>
<evidence type="ECO:0000256" key="1">
    <source>
        <dbReference type="ARBA" id="ARBA00004477"/>
    </source>
</evidence>
<feature type="transmembrane region" description="Helical" evidence="11">
    <location>
        <begin position="602"/>
        <end position="620"/>
    </location>
</feature>
<keyword evidence="6" id="KW-0418">Kinase</keyword>
<reference evidence="12 13" key="1">
    <citation type="journal article" date="2019" name="Sci. Rep.">
        <title>Nanopore sequencing improves the draft genome of the human pathogenic amoeba Naegleria fowleri.</title>
        <authorList>
            <person name="Liechti N."/>
            <person name="Schurch N."/>
            <person name="Bruggmann R."/>
            <person name="Wittwer M."/>
        </authorList>
    </citation>
    <scope>NUCLEOTIDE SEQUENCE [LARGE SCALE GENOMIC DNA]</scope>
    <source>
        <strain evidence="12 13">ATCC 30894</strain>
    </source>
</reference>
<evidence type="ECO:0000313" key="13">
    <source>
        <dbReference type="Proteomes" id="UP000444721"/>
    </source>
</evidence>
<name>A0A6A5BJS9_NAEFO</name>
<dbReference type="VEuPathDB" id="AmoebaDB:NF0094480"/>
<dbReference type="VEuPathDB" id="AmoebaDB:NfTy_078210"/>
<dbReference type="GeneID" id="68113323"/>
<keyword evidence="4" id="KW-0808">Transferase</keyword>
<feature type="transmembrane region" description="Helical" evidence="11">
    <location>
        <begin position="650"/>
        <end position="669"/>
    </location>
</feature>
<dbReference type="AlphaFoldDB" id="A0A6A5BJS9"/>
<evidence type="ECO:0000313" key="12">
    <source>
        <dbReference type="EMBL" id="KAF0974631.1"/>
    </source>
</evidence>
<comment type="subcellular location">
    <subcellularLocation>
        <location evidence="1">Endoplasmic reticulum membrane</location>
        <topology evidence="1">Multi-pass membrane protein</topology>
    </subcellularLocation>
</comment>
<sequence length="683" mass="78495">MNERMLLFFLCSLILFFSMFCFYPNLVNRLRELSSLDSLSEVIEHIVWKSKHQNIHFLMEMCIFIGCVIVIPYFHIGKTYRDAVEGKLVGYGLFPLLSYCIGMYFDLGAGFTDGTVVVRSIAQQQKQIQALYTDSRQDILTFSKPFSVFHACLLTNILALYFEDNLQIIKVLIFGTYSAALSIYWPISSKFTAQILKISDLKMAITHFDIGVLTRWLSPHEFFSLFIVVIIGFLVFESTFSVCRKFSPHSFTFGESIIMSNVMSICFLRLVDLSLNAHLLIADDVSMIEAFIELMVLSTVFFGVTCYLVFVKWTRRKYNTTTNYVAYAVAYYSIVLTFVTQRVLLPEETAHLVKLDVKHPVLWLLEFIFLKDIYHVYYLVYWLACIFIIFVIMSFSREIQVPIDTSSPPRNDSSNASKKHHTTTSTNEKSEISKDMETKTHRDMILLFGDRIRVPKIIYRKFFHIMAVIMFVPCTIQKPLFMCLSYAVAVCLFLLIESFRVQFITEHDNNHVAKALHFYIKQFTDSRDSGTFILTHIYLLIGCMIPTCVEIFSHETTINYHRTLSGVLILGIGDTMASIIGFNFGKTKWNYPANTRKSIEGTIASFISVCAIAFLVVPTPSSSKLEILSYIFCAFSASVLEAYTVQIDNLILPIFFYTLLCAFSTVYTIKSKLLVPIWRSGWF</sequence>
<organism evidence="12 13">
    <name type="scientific">Naegleria fowleri</name>
    <name type="common">Brain eating amoeba</name>
    <dbReference type="NCBI Taxonomy" id="5763"/>
    <lineage>
        <taxon>Eukaryota</taxon>
        <taxon>Discoba</taxon>
        <taxon>Heterolobosea</taxon>
        <taxon>Tetramitia</taxon>
        <taxon>Eutetramitia</taxon>
        <taxon>Vahlkampfiidae</taxon>
        <taxon>Naegleria</taxon>
    </lineage>
</organism>
<feature type="transmembrane region" description="Helical" evidence="11">
    <location>
        <begin position="291"/>
        <end position="313"/>
    </location>
</feature>
<evidence type="ECO:0000256" key="7">
    <source>
        <dbReference type="ARBA" id="ARBA00022824"/>
    </source>
</evidence>
<feature type="transmembrane region" description="Helical" evidence="11">
    <location>
        <begin position="376"/>
        <end position="395"/>
    </location>
</feature>
<evidence type="ECO:0000256" key="11">
    <source>
        <dbReference type="SAM" id="Phobius"/>
    </source>
</evidence>
<keyword evidence="5 11" id="KW-0812">Transmembrane</keyword>
<evidence type="ECO:0000256" key="9">
    <source>
        <dbReference type="ARBA" id="ARBA00023136"/>
    </source>
</evidence>
<feature type="transmembrane region" description="Helical" evidence="11">
    <location>
        <begin position="532"/>
        <end position="552"/>
    </location>
</feature>
<keyword evidence="7" id="KW-0256">Endoplasmic reticulum</keyword>
<keyword evidence="8 11" id="KW-1133">Transmembrane helix</keyword>
<keyword evidence="9 11" id="KW-0472">Membrane</keyword>
<evidence type="ECO:0000256" key="4">
    <source>
        <dbReference type="ARBA" id="ARBA00022679"/>
    </source>
</evidence>
<feature type="transmembrane region" description="Helical" evidence="11">
    <location>
        <begin position="145"/>
        <end position="162"/>
    </location>
</feature>
<feature type="transmembrane region" description="Helical" evidence="11">
    <location>
        <begin position="169"/>
        <end position="187"/>
    </location>
</feature>
<dbReference type="PANTHER" id="PTHR13205:SF15">
    <property type="entry name" value="DOLICHOL KINASE"/>
    <property type="match status" value="1"/>
</dbReference>
<dbReference type="VEuPathDB" id="AmoebaDB:NF0094490"/>
<dbReference type="VEuPathDB" id="AmoebaDB:FDP41_006105"/>
<keyword evidence="13" id="KW-1185">Reference proteome</keyword>
<feature type="region of interest" description="Disordered" evidence="10">
    <location>
        <begin position="405"/>
        <end position="434"/>
    </location>
</feature>